<evidence type="ECO:0000313" key="1">
    <source>
        <dbReference type="EMBL" id="HEC73836.1"/>
    </source>
</evidence>
<dbReference type="CDD" id="cd07187">
    <property type="entry name" value="YvcK_like"/>
    <property type="match status" value="1"/>
</dbReference>
<reference evidence="1" key="1">
    <citation type="journal article" date="2020" name="mSystems">
        <title>Genome- and Community-Level Interaction Insights into Carbon Utilization and Element Cycling Functions of Hydrothermarchaeota in Hydrothermal Sediment.</title>
        <authorList>
            <person name="Zhou Z."/>
            <person name="Liu Y."/>
            <person name="Xu W."/>
            <person name="Pan J."/>
            <person name="Luo Z.H."/>
            <person name="Li M."/>
        </authorList>
    </citation>
    <scope>NUCLEOTIDE SEQUENCE [LARGE SCALE GENOMIC DNA]</scope>
    <source>
        <strain evidence="1">HyVt-380</strain>
    </source>
</reference>
<dbReference type="GO" id="GO:0043743">
    <property type="term" value="F:LPPG:FO 2-phospho-L-lactate transferase activity"/>
    <property type="evidence" value="ECO:0007669"/>
    <property type="project" value="InterPro"/>
</dbReference>
<dbReference type="EMBL" id="DRHY01000122">
    <property type="protein sequence ID" value="HEC73836.1"/>
    <property type="molecule type" value="Genomic_DNA"/>
</dbReference>
<dbReference type="PANTHER" id="PTHR31240">
    <property type="entry name" value="MATERNAL EFFECT EMBRYO ARREST 18"/>
    <property type="match status" value="1"/>
</dbReference>
<dbReference type="Gene3D" id="3.40.50.10680">
    <property type="entry name" value="CofD-like domains"/>
    <property type="match status" value="1"/>
</dbReference>
<dbReference type="AlphaFoldDB" id="A0A7C1W4J4"/>
<dbReference type="InterPro" id="IPR002882">
    <property type="entry name" value="CofD"/>
</dbReference>
<dbReference type="InterPro" id="IPR027591">
    <property type="entry name" value="CofD-rel_GAK"/>
</dbReference>
<gene>
    <name evidence="1" type="ORF">ENI26_05610</name>
</gene>
<dbReference type="Pfam" id="PF01933">
    <property type="entry name" value="CofD"/>
    <property type="match status" value="1"/>
</dbReference>
<name>A0A7C1W4J4_9GAMM</name>
<proteinExistence type="predicted"/>
<comment type="caution">
    <text evidence="1">The sequence shown here is derived from an EMBL/GenBank/DDBJ whole genome shotgun (WGS) entry which is preliminary data.</text>
</comment>
<dbReference type="NCBIfam" id="TIGR04357">
    <property type="entry name" value="CofD_rel_GAK"/>
    <property type="match status" value="1"/>
</dbReference>
<sequence>MTKIRVCRTASIPDQLRISRYRKIPELGPRILFFSGGTALTGLSRELKKFTHNSIHFVSPFDSGGSSAKLRHAFDMPAIGDLRSRLMALADETVLGHPEIYQLFSYRFSQTDDQERLKRRLHNMVNGKDDLINDIANPMRKLICNHLGYFYQAMSKDFDLRGASIGNLILAGGYLNNHKELEPIVFLFSKLVNVLGTVRTITNDDYHLSVELENGEIVHGQHLITGKEVAPISSPIKHIHLTETLNGSRPTETKLRKRNRSLFEDADLICYPPGSFYTSLLANLLPTGVGKAIANNGCPKVFVPNLNNDPEQLGMTLKDSLMTIIKYVQNDINSDVPAKNLLNYLMVDTKNGQYPGGIPIDLLQELDIELIDVKLIDKHNDKTYDNKRLVSALLSLT</sequence>
<dbReference type="SUPFAM" id="SSF142338">
    <property type="entry name" value="CofD-like"/>
    <property type="match status" value="1"/>
</dbReference>
<dbReference type="PANTHER" id="PTHR31240:SF0">
    <property type="entry name" value="MATERNAL EFFECT EMBRYO ARREST 18"/>
    <property type="match status" value="1"/>
</dbReference>
<organism evidence="1">
    <name type="scientific">Methylophaga aminisulfidivorans</name>
    <dbReference type="NCBI Taxonomy" id="230105"/>
    <lineage>
        <taxon>Bacteria</taxon>
        <taxon>Pseudomonadati</taxon>
        <taxon>Pseudomonadota</taxon>
        <taxon>Gammaproteobacteria</taxon>
        <taxon>Thiotrichales</taxon>
        <taxon>Piscirickettsiaceae</taxon>
        <taxon>Methylophaga</taxon>
    </lineage>
</organism>
<accession>A0A7C1W4J4</accession>
<dbReference type="Proteomes" id="UP000886384">
    <property type="component" value="Unassembled WGS sequence"/>
</dbReference>
<protein>
    <submittedName>
        <fullName evidence="1">GAK system CofD-like protein</fullName>
    </submittedName>
</protein>
<dbReference type="InterPro" id="IPR038136">
    <property type="entry name" value="CofD-like_dom_sf"/>
</dbReference>